<evidence type="ECO:0000256" key="6">
    <source>
        <dbReference type="SAM" id="Phobius"/>
    </source>
</evidence>
<feature type="domain" description="Glycosyl transferase family 51" evidence="8">
    <location>
        <begin position="98"/>
        <end position="270"/>
    </location>
</feature>
<dbReference type="EMBL" id="JAGSPA010000002">
    <property type="protein sequence ID" value="MBV7256200.1"/>
    <property type="molecule type" value="Genomic_DNA"/>
</dbReference>
<evidence type="ECO:0000313" key="9">
    <source>
        <dbReference type="EMBL" id="MBV7256200.1"/>
    </source>
</evidence>
<keyword evidence="4" id="KW-0808">Transferase</keyword>
<organism evidence="9 10">
    <name type="scientific">Pacificimonas pallii</name>
    <dbReference type="NCBI Taxonomy" id="2827236"/>
    <lineage>
        <taxon>Bacteria</taxon>
        <taxon>Pseudomonadati</taxon>
        <taxon>Pseudomonadota</taxon>
        <taxon>Alphaproteobacteria</taxon>
        <taxon>Sphingomonadales</taxon>
        <taxon>Sphingosinicellaceae</taxon>
        <taxon>Pacificimonas</taxon>
    </lineage>
</organism>
<dbReference type="InterPro" id="IPR050396">
    <property type="entry name" value="Glycosyltr_51/Transpeptidase"/>
</dbReference>
<comment type="pathway">
    <text evidence="1">Cell wall biogenesis; peptidoglycan biosynthesis.</text>
</comment>
<keyword evidence="10" id="KW-1185">Reference proteome</keyword>
<evidence type="ECO:0000256" key="4">
    <source>
        <dbReference type="ARBA" id="ARBA00022679"/>
    </source>
</evidence>
<evidence type="ECO:0000259" key="7">
    <source>
        <dbReference type="Pfam" id="PF00905"/>
    </source>
</evidence>
<feature type="transmembrane region" description="Helical" evidence="6">
    <location>
        <begin position="52"/>
        <end position="72"/>
    </location>
</feature>
<evidence type="ECO:0000256" key="3">
    <source>
        <dbReference type="ARBA" id="ARBA00007739"/>
    </source>
</evidence>
<reference evidence="9 10" key="1">
    <citation type="submission" date="2021-04" db="EMBL/GenBank/DDBJ databases">
        <authorList>
            <person name="Pira H."/>
            <person name="Risdian C."/>
            <person name="Wink J."/>
        </authorList>
    </citation>
    <scope>NUCLEOTIDE SEQUENCE [LARGE SCALE GENOMIC DNA]</scope>
    <source>
        <strain evidence="9 10">WHA3</strain>
    </source>
</reference>
<dbReference type="Proteomes" id="UP000722336">
    <property type="component" value="Unassembled WGS sequence"/>
</dbReference>
<dbReference type="InterPro" id="IPR001460">
    <property type="entry name" value="PCN-bd_Tpept"/>
</dbReference>
<keyword evidence="6" id="KW-0472">Membrane</keyword>
<feature type="domain" description="Penicillin-binding protein transpeptidase" evidence="7">
    <location>
        <begin position="353"/>
        <end position="472"/>
    </location>
</feature>
<comment type="similarity">
    <text evidence="2">In the C-terminal section; belongs to the transpeptidase family.</text>
</comment>
<name>A0ABS6SD79_9SPHN</name>
<evidence type="ECO:0000256" key="2">
    <source>
        <dbReference type="ARBA" id="ARBA00007090"/>
    </source>
</evidence>
<accession>A0ABS6SD79</accession>
<protein>
    <submittedName>
        <fullName evidence="9">PBP1A family penicillin-binding protein</fullName>
    </submittedName>
</protein>
<dbReference type="PANTHER" id="PTHR32282">
    <property type="entry name" value="BINDING PROTEIN TRANSPEPTIDASE, PUTATIVE-RELATED"/>
    <property type="match status" value="1"/>
</dbReference>
<dbReference type="Pfam" id="PF00905">
    <property type="entry name" value="Transpeptidase"/>
    <property type="match status" value="1"/>
</dbReference>
<evidence type="ECO:0000256" key="5">
    <source>
        <dbReference type="SAM" id="MobiDB-lite"/>
    </source>
</evidence>
<gene>
    <name evidence="9" type="ORF">KCG44_05315</name>
</gene>
<dbReference type="RefSeq" id="WP_218444760.1">
    <property type="nucleotide sequence ID" value="NZ_JAGSPA010000002.1"/>
</dbReference>
<evidence type="ECO:0000313" key="10">
    <source>
        <dbReference type="Proteomes" id="UP000722336"/>
    </source>
</evidence>
<sequence>MTFFSRKWRKETAPAAGPDIAPPPAGYGDPYFQAPPPLAAPELPPRKWPKRLVRVLAVFLLIFILLVGWLAWTAPLGKSLEPLEQPAIVIEASDGTPIARRGMYKGEPVDITALPEHVGEAFIAIEDRRFYDHMGIDPRGIARAMFANAQAGGVVQGGSTITQQLAKTSFLSADRSMKRKAQEALIALWMEAWLSKDEILSRYVSSVYYGDGAYGIRAAARQYFSKAPEELTLGEAAMLAGLMKAPSRLAPTSNYKGARARGKLVIAAMKEQGLITEAEWNNARRAQMKPGRSGLPSGSYFADWVYPDAANRVGQAYGETRVRTTLDSAMQKSAERILTRRLARSSATQGALIAMRPDGRVVAMVGGVDYAKSSFNRAVQARRQSGSAFKLFVYDAALRSGMSPQTLVDDSPVTLGDWSPNNYDGEYAGEITLARAFAKSSNVVAARLTEQVGAGAVRNSARALGVESALVDDLTIALGTSETTLLELTAAYAAYAAGVRPVTAYGVEKTDLGWQDRLGGAMRGAQGIPQRRNMLTLLNGVVNAGTGRAAGLPVPAFGKTGTTSDYRDALFIGFVEDLVVGVWVGNDDNSPMNGVTGSNVPADIWKAFMEANSAAVRAGHARRAENRRVREEREAEARERQLDDMDIGDLIGMIDGDLGDLMAGNPEALERLGRRASNGEFDGEGVQRRIEEAIRRAEGTSEREIEEMERALENLEERL</sequence>
<comment type="similarity">
    <text evidence="3">In the N-terminal section; belongs to the glycosyltransferase 51 family.</text>
</comment>
<dbReference type="NCBIfam" id="TIGR02074">
    <property type="entry name" value="PBP_1a_fam"/>
    <property type="match status" value="1"/>
</dbReference>
<feature type="region of interest" description="Disordered" evidence="5">
    <location>
        <begin position="1"/>
        <end position="22"/>
    </location>
</feature>
<keyword evidence="6" id="KW-0812">Transmembrane</keyword>
<comment type="caution">
    <text evidence="9">The sequence shown here is derived from an EMBL/GenBank/DDBJ whole genome shotgun (WGS) entry which is preliminary data.</text>
</comment>
<dbReference type="PANTHER" id="PTHR32282:SF33">
    <property type="entry name" value="PEPTIDOGLYCAN GLYCOSYLTRANSFERASE"/>
    <property type="match status" value="1"/>
</dbReference>
<proteinExistence type="inferred from homology"/>
<dbReference type="Pfam" id="PF00912">
    <property type="entry name" value="Transgly"/>
    <property type="match status" value="1"/>
</dbReference>
<evidence type="ECO:0000256" key="1">
    <source>
        <dbReference type="ARBA" id="ARBA00004752"/>
    </source>
</evidence>
<evidence type="ECO:0000259" key="8">
    <source>
        <dbReference type="Pfam" id="PF00912"/>
    </source>
</evidence>
<keyword evidence="6" id="KW-1133">Transmembrane helix</keyword>
<dbReference type="InterPro" id="IPR001264">
    <property type="entry name" value="Glyco_trans_51"/>
</dbReference>